<evidence type="ECO:0000313" key="4">
    <source>
        <dbReference type="Proteomes" id="UP001138500"/>
    </source>
</evidence>
<dbReference type="InterPro" id="IPR057326">
    <property type="entry name" value="KR_dom"/>
</dbReference>
<evidence type="ECO:0000256" key="1">
    <source>
        <dbReference type="ARBA" id="ARBA00023268"/>
    </source>
</evidence>
<dbReference type="Pfam" id="PF08242">
    <property type="entry name" value="Methyltransf_12"/>
    <property type="match status" value="1"/>
</dbReference>
<dbReference type="SUPFAM" id="SSF51735">
    <property type="entry name" value="NAD(P)-binding Rossmann-fold domains"/>
    <property type="match status" value="1"/>
</dbReference>
<dbReference type="GO" id="GO:0006633">
    <property type="term" value="P:fatty acid biosynthetic process"/>
    <property type="evidence" value="ECO:0007669"/>
    <property type="project" value="TreeGrafter"/>
</dbReference>
<dbReference type="SUPFAM" id="SSF53335">
    <property type="entry name" value="S-adenosyl-L-methionine-dependent methyltransferases"/>
    <property type="match status" value="1"/>
</dbReference>
<dbReference type="InterPro" id="IPR036291">
    <property type="entry name" value="NAD(P)-bd_dom_sf"/>
</dbReference>
<dbReference type="PROSITE" id="PS50075">
    <property type="entry name" value="CARRIER"/>
    <property type="match status" value="1"/>
</dbReference>
<dbReference type="Gene3D" id="1.10.1200.10">
    <property type="entry name" value="ACP-like"/>
    <property type="match status" value="1"/>
</dbReference>
<dbReference type="PANTHER" id="PTHR43775">
    <property type="entry name" value="FATTY ACID SYNTHASE"/>
    <property type="match status" value="1"/>
</dbReference>
<dbReference type="AlphaFoldDB" id="A0A9W7W2E5"/>
<sequence>MDATGKTNLDAPMVPTLINEVWISQEQHCTPRSEYRTHSRTKLIAFERFESDVTVWENASLEPRIALKGIRATPLDSAGGQGSGGKLPKNASDHFVKYYEWVKQLESWILEDKIALVPRSEWQRYRSDSDLKENLYKSIDAHNANGKLALRMRKSIVSVLRGEVDPLELMFGQDDLLDHVYGDITHLNDLPALQRAYLDVVDANSTNLNILELGAGTGSSTAGVLQSLAPLPTSGDDVRWSIARYTFTDISAAFFEKARDKFKAHQDIMEHKVFDGEKDPADQCLALGIYDYVVAQNVVHATHDLKKTLSHLRSLLKPDGQLLLQEGVRQDYFWSGIAFGQLPGWWMGIEPSRKWSPWIPSAEWNDVLKASGFSGADLEMPDGNDEELHIQSLFIASNKLEQANTDAAWDDVILLADPPSVSETAALVQSLKSELELLVAPKPVPIFSVDELDHVELTRSLCIVLAELEDTIRLWEQGVARPAVPTKIMPMFQVQEGLSILQGGKGAGKMIFVPSPEDQIPIVPAQPVPYRFRQDATYVLSGGLGGIGRSTARWMASRGARNLVFLSSSGRITEAVSKMQSDLEAEGCRAHIFKCEVSDAEQLRPVVEGVASSLAPIKGLIQGAMHLKDSMFENMLWEDYQIAVKPKVQGSWNLHQVLPKDLDFFVMLSSATGMLGNRAQANYAAGNVFQDQLAYHRRSLGLPASTLDFGTVLSVGYVAENKGRVAVARHAGITLELTREEEVHALVELLIDPRNDPPPQLVAGLTTMDTYRSRGVPPPTYLSYPLFTHVAAISAQRASSGQGSNGPRIEALLNNAKTIDEAATVVRTAILAKLSSLLSISTEDIHPERSVSSNGVDSVVAMEFRTFLAREVKADIPVLDIMGMWSISCTKQEDRQRE</sequence>
<dbReference type="InterPro" id="IPR029063">
    <property type="entry name" value="SAM-dependent_MTases_sf"/>
</dbReference>
<dbReference type="InterPro" id="IPR009081">
    <property type="entry name" value="PP-bd_ACP"/>
</dbReference>
<proteinExistence type="predicted"/>
<dbReference type="CDD" id="cd02440">
    <property type="entry name" value="AdoMet_MTases"/>
    <property type="match status" value="1"/>
</dbReference>
<dbReference type="SMART" id="SM00822">
    <property type="entry name" value="PKS_KR"/>
    <property type="match status" value="1"/>
</dbReference>
<dbReference type="SUPFAM" id="SSF47336">
    <property type="entry name" value="ACP-like"/>
    <property type="match status" value="1"/>
</dbReference>
<dbReference type="InterPro" id="IPR050091">
    <property type="entry name" value="PKS_NRPS_Biosynth_Enz"/>
</dbReference>
<dbReference type="EMBL" id="RIBY02001892">
    <property type="protein sequence ID" value="KAH9827289.1"/>
    <property type="molecule type" value="Genomic_DNA"/>
</dbReference>
<dbReference type="InterPro" id="IPR013968">
    <property type="entry name" value="PKS_KR"/>
</dbReference>
<dbReference type="OrthoDB" id="329835at2759"/>
<reference evidence="3 4" key="1">
    <citation type="journal article" date="2018" name="IMA Fungus">
        <title>IMA Genome-F 10: Nine draft genome sequences of Claviceps purpurea s.lat., including C. arundinis, C. humidiphila, and C. cf. spartinae, pseudomolecules for the pitch canker pathogen Fusarium circinatum, draft genome of Davidsoniella eucalypti, Grosmannia galeiformis, Quambalaria eucalypti, and Teratosphaeria destructans.</title>
        <authorList>
            <person name="Wingfield B.D."/>
            <person name="Liu M."/>
            <person name="Nguyen H.D."/>
            <person name="Lane F.A."/>
            <person name="Morgan S.W."/>
            <person name="De Vos L."/>
            <person name="Wilken P.M."/>
            <person name="Duong T.A."/>
            <person name="Aylward J."/>
            <person name="Coetzee M.P."/>
            <person name="Dadej K."/>
            <person name="De Beer Z.W."/>
            <person name="Findlay W."/>
            <person name="Havenga M."/>
            <person name="Kolarik M."/>
            <person name="Menzies J.G."/>
            <person name="Naidoo K."/>
            <person name="Pochopski O."/>
            <person name="Shoukouhi P."/>
            <person name="Santana Q.C."/>
            <person name="Seifert K.A."/>
            <person name="Soal N."/>
            <person name="Steenkamp E.T."/>
            <person name="Tatham C.T."/>
            <person name="van der Nest M.A."/>
            <person name="Wingfield M.J."/>
        </authorList>
    </citation>
    <scope>NUCLEOTIDE SEQUENCE [LARGE SCALE GENOMIC DNA]</scope>
    <source>
        <strain evidence="3">CMW44962</strain>
    </source>
</reference>
<dbReference type="InterPro" id="IPR036736">
    <property type="entry name" value="ACP-like_sf"/>
</dbReference>
<protein>
    <submittedName>
        <fullName evidence="3">Polyketide synthase</fullName>
    </submittedName>
</protein>
<keyword evidence="4" id="KW-1185">Reference proteome</keyword>
<evidence type="ECO:0000313" key="3">
    <source>
        <dbReference type="EMBL" id="KAH9827289.1"/>
    </source>
</evidence>
<evidence type="ECO:0000259" key="2">
    <source>
        <dbReference type="PROSITE" id="PS50075"/>
    </source>
</evidence>
<gene>
    <name evidence="3" type="ORF">Tdes44962_MAKER09759</name>
</gene>
<reference evidence="3 4" key="2">
    <citation type="journal article" date="2021" name="Curr. Genet.">
        <title>Genetic response to nitrogen starvation in the aggressive Eucalyptus foliar pathogen Teratosphaeria destructans.</title>
        <authorList>
            <person name="Havenga M."/>
            <person name="Wingfield B.D."/>
            <person name="Wingfield M.J."/>
            <person name="Dreyer L.L."/>
            <person name="Roets F."/>
            <person name="Aylward J."/>
        </authorList>
    </citation>
    <scope>NUCLEOTIDE SEQUENCE [LARGE SCALE GENOMIC DNA]</scope>
    <source>
        <strain evidence="3">CMW44962</strain>
    </source>
</reference>
<keyword evidence="1" id="KW-0511">Multifunctional enzyme</keyword>
<dbReference type="Pfam" id="PF23297">
    <property type="entry name" value="ACP_SdgA_C"/>
    <property type="match status" value="1"/>
</dbReference>
<organism evidence="3 4">
    <name type="scientific">Teratosphaeria destructans</name>
    <dbReference type="NCBI Taxonomy" id="418781"/>
    <lineage>
        <taxon>Eukaryota</taxon>
        <taxon>Fungi</taxon>
        <taxon>Dikarya</taxon>
        <taxon>Ascomycota</taxon>
        <taxon>Pezizomycotina</taxon>
        <taxon>Dothideomycetes</taxon>
        <taxon>Dothideomycetidae</taxon>
        <taxon>Mycosphaerellales</taxon>
        <taxon>Teratosphaeriaceae</taxon>
        <taxon>Teratosphaeria</taxon>
    </lineage>
</organism>
<dbReference type="PANTHER" id="PTHR43775:SF29">
    <property type="entry name" value="ASPERFURANONE POLYKETIDE SYNTHASE AFOG-RELATED"/>
    <property type="match status" value="1"/>
</dbReference>
<dbReference type="GO" id="GO:0044550">
    <property type="term" value="P:secondary metabolite biosynthetic process"/>
    <property type="evidence" value="ECO:0007669"/>
    <property type="project" value="TreeGrafter"/>
</dbReference>
<name>A0A9W7W2E5_9PEZI</name>
<accession>A0A9W7W2E5</accession>
<dbReference type="Proteomes" id="UP001138500">
    <property type="component" value="Unassembled WGS sequence"/>
</dbReference>
<dbReference type="GO" id="GO:0004312">
    <property type="term" value="F:fatty acid synthase activity"/>
    <property type="evidence" value="ECO:0007669"/>
    <property type="project" value="TreeGrafter"/>
</dbReference>
<dbReference type="Gene3D" id="3.40.50.720">
    <property type="entry name" value="NAD(P)-binding Rossmann-like Domain"/>
    <property type="match status" value="1"/>
</dbReference>
<dbReference type="Gene3D" id="3.40.50.150">
    <property type="entry name" value="Vaccinia Virus protein VP39"/>
    <property type="match status" value="1"/>
</dbReference>
<dbReference type="Pfam" id="PF08659">
    <property type="entry name" value="KR"/>
    <property type="match status" value="1"/>
</dbReference>
<comment type="caution">
    <text evidence="3">The sequence shown here is derived from an EMBL/GenBank/DDBJ whole genome shotgun (WGS) entry which is preliminary data.</text>
</comment>
<dbReference type="InterPro" id="IPR013217">
    <property type="entry name" value="Methyltransf_12"/>
</dbReference>
<feature type="domain" description="Carrier" evidence="2">
    <location>
        <begin position="821"/>
        <end position="898"/>
    </location>
</feature>